<proteinExistence type="predicted"/>
<reference evidence="4 5" key="1">
    <citation type="journal article" date="2019" name="Int. J. Syst. Evol. Microbiol.">
        <title>The Global Catalogue of Microorganisms (GCM) 10K type strain sequencing project: providing services to taxonomists for standard genome sequencing and annotation.</title>
        <authorList>
            <consortium name="The Broad Institute Genomics Platform"/>
            <consortium name="The Broad Institute Genome Sequencing Center for Infectious Disease"/>
            <person name="Wu L."/>
            <person name="Ma J."/>
        </authorList>
    </citation>
    <scope>NUCLEOTIDE SEQUENCE [LARGE SCALE GENOMIC DNA]</scope>
    <source>
        <strain evidence="4 5">JCM 3367</strain>
    </source>
</reference>
<feature type="transmembrane region" description="Helical" evidence="3">
    <location>
        <begin position="116"/>
        <end position="136"/>
    </location>
</feature>
<evidence type="ECO:0000313" key="5">
    <source>
        <dbReference type="Proteomes" id="UP001499978"/>
    </source>
</evidence>
<feature type="compositionally biased region" description="Low complexity" evidence="2">
    <location>
        <begin position="18"/>
        <end position="32"/>
    </location>
</feature>
<dbReference type="SUPFAM" id="SSF63817">
    <property type="entry name" value="Sortase"/>
    <property type="match status" value="1"/>
</dbReference>
<dbReference type="InterPro" id="IPR053465">
    <property type="entry name" value="Sortase_Class_E"/>
</dbReference>
<dbReference type="InterPro" id="IPR023365">
    <property type="entry name" value="Sortase_dom-sf"/>
</dbReference>
<dbReference type="Gene3D" id="2.40.260.10">
    <property type="entry name" value="Sortase"/>
    <property type="match status" value="1"/>
</dbReference>
<evidence type="ECO:0000313" key="4">
    <source>
        <dbReference type="EMBL" id="GAA2512257.1"/>
    </source>
</evidence>
<keyword evidence="3" id="KW-0472">Membrane</keyword>
<dbReference type="RefSeq" id="WP_344167276.1">
    <property type="nucleotide sequence ID" value="NZ_BAAARY010000001.1"/>
</dbReference>
<evidence type="ECO:0000256" key="1">
    <source>
        <dbReference type="ARBA" id="ARBA00022801"/>
    </source>
</evidence>
<keyword evidence="3" id="KW-1133">Transmembrane helix</keyword>
<keyword evidence="1" id="KW-0378">Hydrolase</keyword>
<accession>A0ABN3N1V9</accession>
<sequence>MTSDNNGGRHRASGASGGQDPSPGPTASGAPPDTDPRVTGLGVSQPGSPTGPDDPDGAAASAEPARGRATIAAAEVPPAGPPAVAPIGGQSDYRSVHSELTRASPASMIRAAIRGFGELMITVGMVILLFAGYEVWGKTAIVDAAQSDLDTALSQQWDVPAGATAPAKPSGKPPPGGAVARLHIPRLDKRWVVVEGVDPKDIEFAPGHYPKSAMPGETGNFSIAGHRVRSTFWDLDDMRVGDPIVVETQTDWHVYTVARSKIVKPTAVEVVNARPPGFDRGSKLLTITTCNPKWDNYERLIVHATHTSSQPRSAGRPAALD</sequence>
<dbReference type="InterPro" id="IPR005754">
    <property type="entry name" value="Sortase"/>
</dbReference>
<feature type="region of interest" description="Disordered" evidence="2">
    <location>
        <begin position="1"/>
        <end position="67"/>
    </location>
</feature>
<feature type="compositionally biased region" description="Low complexity" evidence="2">
    <location>
        <begin position="46"/>
        <end position="67"/>
    </location>
</feature>
<evidence type="ECO:0000256" key="2">
    <source>
        <dbReference type="SAM" id="MobiDB-lite"/>
    </source>
</evidence>
<organism evidence="4 5">
    <name type="scientific">Pilimelia columellifera subsp. columellifera</name>
    <dbReference type="NCBI Taxonomy" id="706583"/>
    <lineage>
        <taxon>Bacteria</taxon>
        <taxon>Bacillati</taxon>
        <taxon>Actinomycetota</taxon>
        <taxon>Actinomycetes</taxon>
        <taxon>Micromonosporales</taxon>
        <taxon>Micromonosporaceae</taxon>
        <taxon>Pilimelia</taxon>
    </lineage>
</organism>
<dbReference type="Pfam" id="PF04203">
    <property type="entry name" value="Sortase"/>
    <property type="match status" value="1"/>
</dbReference>
<evidence type="ECO:0008006" key="6">
    <source>
        <dbReference type="Google" id="ProtNLM"/>
    </source>
</evidence>
<protein>
    <recommendedName>
        <fullName evidence="6">Class E sortase</fullName>
    </recommendedName>
</protein>
<dbReference type="NCBIfam" id="TIGR01076">
    <property type="entry name" value="sortase_fam"/>
    <property type="match status" value="1"/>
</dbReference>
<dbReference type="InterPro" id="IPR042003">
    <property type="entry name" value="Sortase_E"/>
</dbReference>
<dbReference type="EMBL" id="BAAARY010000001">
    <property type="protein sequence ID" value="GAA2512257.1"/>
    <property type="molecule type" value="Genomic_DNA"/>
</dbReference>
<keyword evidence="3" id="KW-0812">Transmembrane</keyword>
<dbReference type="NCBIfam" id="NF033747">
    <property type="entry name" value="class_E_sortase"/>
    <property type="match status" value="1"/>
</dbReference>
<name>A0ABN3N1V9_9ACTN</name>
<dbReference type="Proteomes" id="UP001499978">
    <property type="component" value="Unassembled WGS sequence"/>
</dbReference>
<dbReference type="CDD" id="cd05830">
    <property type="entry name" value="Sortase_E"/>
    <property type="match status" value="1"/>
</dbReference>
<comment type="caution">
    <text evidence="4">The sequence shown here is derived from an EMBL/GenBank/DDBJ whole genome shotgun (WGS) entry which is preliminary data.</text>
</comment>
<gene>
    <name evidence="4" type="ORF">GCM10010201_04420</name>
</gene>
<evidence type="ECO:0000256" key="3">
    <source>
        <dbReference type="SAM" id="Phobius"/>
    </source>
</evidence>
<keyword evidence="5" id="KW-1185">Reference proteome</keyword>